<dbReference type="PANTHER" id="PTHR14030">
    <property type="entry name" value="MITOTIC CHECKPOINT SERINE/THREONINE-PROTEIN KINASE BUB1"/>
    <property type="match status" value="1"/>
</dbReference>
<name>A0A9P6RU91_9FUNG</name>
<keyword evidence="4" id="KW-1185">Reference proteome</keyword>
<dbReference type="FunFam" id="1.25.40.430:FF:000003">
    <property type="entry name" value="Checkpoint serine/threonine-protein kinase BUB1"/>
    <property type="match status" value="1"/>
</dbReference>
<dbReference type="PROSITE" id="PS51489">
    <property type="entry name" value="BUB1_N"/>
    <property type="match status" value="1"/>
</dbReference>
<dbReference type="GO" id="GO:0051754">
    <property type="term" value="P:meiotic sister chromatid cohesion, centromeric"/>
    <property type="evidence" value="ECO:0007669"/>
    <property type="project" value="TreeGrafter"/>
</dbReference>
<feature type="region of interest" description="Disordered" evidence="1">
    <location>
        <begin position="343"/>
        <end position="424"/>
    </location>
</feature>
<feature type="domain" description="BUB1 N-terminal" evidence="2">
    <location>
        <begin position="57"/>
        <end position="220"/>
    </location>
</feature>
<evidence type="ECO:0000313" key="3">
    <source>
        <dbReference type="EMBL" id="KAG0329982.1"/>
    </source>
</evidence>
<feature type="region of interest" description="Disordered" evidence="1">
    <location>
        <begin position="236"/>
        <end position="326"/>
    </location>
</feature>
<dbReference type="OrthoDB" id="248495at2759"/>
<dbReference type="Pfam" id="PF08311">
    <property type="entry name" value="Mad3_BUB1_I"/>
    <property type="match status" value="1"/>
</dbReference>
<evidence type="ECO:0000259" key="2">
    <source>
        <dbReference type="PROSITE" id="PS51489"/>
    </source>
</evidence>
<dbReference type="Proteomes" id="UP000738325">
    <property type="component" value="Unassembled WGS sequence"/>
</dbReference>
<dbReference type="SMART" id="SM00777">
    <property type="entry name" value="Mad3_BUB1_I"/>
    <property type="match status" value="1"/>
</dbReference>
<gene>
    <name evidence="3" type="ORF">BGZ99_009426</name>
</gene>
<feature type="region of interest" description="Disordered" evidence="1">
    <location>
        <begin position="510"/>
        <end position="530"/>
    </location>
</feature>
<reference evidence="3" key="1">
    <citation type="journal article" date="2020" name="Fungal Divers.">
        <title>Resolving the Mortierellaceae phylogeny through synthesis of multi-gene phylogenetics and phylogenomics.</title>
        <authorList>
            <person name="Vandepol N."/>
            <person name="Liber J."/>
            <person name="Desiro A."/>
            <person name="Na H."/>
            <person name="Kennedy M."/>
            <person name="Barry K."/>
            <person name="Grigoriev I.V."/>
            <person name="Miller A.N."/>
            <person name="O'Donnell K."/>
            <person name="Stajich J.E."/>
            <person name="Bonito G."/>
        </authorList>
    </citation>
    <scope>NUCLEOTIDE SEQUENCE</scope>
    <source>
        <strain evidence="3">REB-010B</strain>
    </source>
</reference>
<feature type="compositionally biased region" description="Polar residues" evidence="1">
    <location>
        <begin position="261"/>
        <end position="272"/>
    </location>
</feature>
<accession>A0A9P6RU91</accession>
<dbReference type="AlphaFoldDB" id="A0A9P6RU91"/>
<dbReference type="GO" id="GO:0004672">
    <property type="term" value="F:protein kinase activity"/>
    <property type="evidence" value="ECO:0007669"/>
    <property type="project" value="TreeGrafter"/>
</dbReference>
<dbReference type="EMBL" id="JAAAIP010000008">
    <property type="protein sequence ID" value="KAG0329982.1"/>
    <property type="molecule type" value="Genomic_DNA"/>
</dbReference>
<proteinExistence type="predicted"/>
<dbReference type="GO" id="GO:0007094">
    <property type="term" value="P:mitotic spindle assembly checkpoint signaling"/>
    <property type="evidence" value="ECO:0007669"/>
    <property type="project" value="InterPro"/>
</dbReference>
<feature type="region of interest" description="Disordered" evidence="1">
    <location>
        <begin position="549"/>
        <end position="570"/>
    </location>
</feature>
<evidence type="ECO:0000256" key="1">
    <source>
        <dbReference type="SAM" id="MobiDB-lite"/>
    </source>
</evidence>
<dbReference type="GO" id="GO:0032991">
    <property type="term" value="C:protein-containing complex"/>
    <property type="evidence" value="ECO:0007669"/>
    <property type="project" value="UniProtKB-ARBA"/>
</dbReference>
<protein>
    <recommendedName>
        <fullName evidence="2">BUB1 N-terminal domain-containing protein</fullName>
    </recommendedName>
</protein>
<dbReference type="Gene3D" id="1.25.40.430">
    <property type="match status" value="1"/>
</dbReference>
<feature type="region of interest" description="Disordered" evidence="1">
    <location>
        <begin position="683"/>
        <end position="725"/>
    </location>
</feature>
<dbReference type="InterPro" id="IPR015661">
    <property type="entry name" value="Bub1/Mad3"/>
</dbReference>
<feature type="compositionally biased region" description="Basic and acidic residues" evidence="1">
    <location>
        <begin position="343"/>
        <end position="352"/>
    </location>
</feature>
<comment type="caution">
    <text evidence="3">The sequence shown here is derived from an EMBL/GenBank/DDBJ whole genome shotgun (WGS) entry which is preliminary data.</text>
</comment>
<dbReference type="InterPro" id="IPR013212">
    <property type="entry name" value="Mad3/Bub1_I"/>
</dbReference>
<feature type="compositionally biased region" description="Polar residues" evidence="1">
    <location>
        <begin position="386"/>
        <end position="410"/>
    </location>
</feature>
<sequence length="788" mass="88768">MHSPSASHRAVDIDAIELEKENIQPIRQGRSAQALTRLFAIQPEERAQELARQRQEFEDELQRIDQAADPMDVYTRYVSWTTRNYPQGSGQSHHSGLLPLLEQAIKYFQNTTEYSNDPRFVRILTLYSDMVDLPEDVFSFMEAKNIGVEVAMYYEAYADYLESKEDFEKASQIFSLGIHRRARPQGLLKKRFDEFQYRVQIHQDRLDREALESSLLPPQEIAQNPSRRVLGTKISRSESVHSNELSQGHAAIGSGALPLNGPSQSSGSSIQRRPNGRMQVYSDTSSSSSSSSSAIRTRPGQENPLWRDLGTQQLRRKENVRESTSWEGARLTVEDSFARRPHARLEVYRDPDTTAPEPPPTESAIQPTIPFRARSNSPLAGPSAPIQLNSLSITSTTEQPKAQLGSNPSSDNKERSPGASARRTSKLMFDYDRIYANDEDISPEELRAKLPRYAFRLEDAGIRGHESSKERPHHSSQVLPIGHGMESQHFSQQPPPTVRSLLPGITGDYGQPPFESRRRSTPSSPTLHTKYAFAEMNKIFSDRSRARTSLGSEWSSDGSLDGDQDHDDSNRRIFSLPVELPASSREYLENEIKNEYEDDDEGDTSGRTENFMKRLERGDASTITQDIEALKRKRAAEADLEGVGRSDQANSRLSFREGRRRLSRLDSNQTQDYSDITIAIRERSQQQHQQQQRYHLGGTESAGSQRSLSIERSRSSFGGSGSNSVNNSMNHASAVFTQAGHMTASTSRPRAFQVFRDDAENMELAIHVPMLEDEAPPAFLDHNDNELL</sequence>
<evidence type="ECO:0000313" key="4">
    <source>
        <dbReference type="Proteomes" id="UP000738325"/>
    </source>
</evidence>
<dbReference type="PANTHER" id="PTHR14030:SF4">
    <property type="entry name" value="BUB1 KINASE, ISOFORM A-RELATED"/>
    <property type="match status" value="1"/>
</dbReference>
<dbReference type="GO" id="GO:0005634">
    <property type="term" value="C:nucleus"/>
    <property type="evidence" value="ECO:0007669"/>
    <property type="project" value="TreeGrafter"/>
</dbReference>
<organism evidence="3 4">
    <name type="scientific">Dissophora globulifera</name>
    <dbReference type="NCBI Taxonomy" id="979702"/>
    <lineage>
        <taxon>Eukaryota</taxon>
        <taxon>Fungi</taxon>
        <taxon>Fungi incertae sedis</taxon>
        <taxon>Mucoromycota</taxon>
        <taxon>Mortierellomycotina</taxon>
        <taxon>Mortierellomycetes</taxon>
        <taxon>Mortierellales</taxon>
        <taxon>Mortierellaceae</taxon>
        <taxon>Dissophora</taxon>
    </lineage>
</organism>